<dbReference type="Pfam" id="PF00708">
    <property type="entry name" value="Acylphosphatase"/>
    <property type="match status" value="1"/>
</dbReference>
<reference evidence="10" key="1">
    <citation type="submission" date="2016-11" db="EMBL/GenBank/DDBJ databases">
        <authorList>
            <person name="Jaros S."/>
            <person name="Januszkiewicz K."/>
            <person name="Wedrychowicz H."/>
        </authorList>
    </citation>
    <scope>NUCLEOTIDE SEQUENCE [LARGE SCALE GENOMIC DNA]</scope>
    <source>
        <strain evidence="10">DSM 4029</strain>
    </source>
</reference>
<gene>
    <name evidence="8" type="ORF">GT747_11290</name>
    <name evidence="9" type="ORF">SAMN05444424_1819</name>
</gene>
<organism evidence="9 10">
    <name type="scientific">Bittarella massiliensis</name>
    <name type="common">ex Durand et al. 2017</name>
    <dbReference type="NCBI Taxonomy" id="1720313"/>
    <lineage>
        <taxon>Bacteria</taxon>
        <taxon>Bacillati</taxon>
        <taxon>Bacillota</taxon>
        <taxon>Clostridia</taxon>
        <taxon>Eubacteriales</taxon>
        <taxon>Oscillospiraceae</taxon>
        <taxon>Bittarella (ex Durand et al. 2017)</taxon>
    </lineage>
</organism>
<dbReference type="Gene3D" id="3.30.70.100">
    <property type="match status" value="1"/>
</dbReference>
<accession>A0AAQ1ME55</accession>
<dbReference type="PANTHER" id="PTHR47268:SF4">
    <property type="entry name" value="ACYLPHOSPHATASE"/>
    <property type="match status" value="1"/>
</dbReference>
<feature type="domain" description="Acylphosphatase-like" evidence="7">
    <location>
        <begin position="4"/>
        <end position="89"/>
    </location>
</feature>
<dbReference type="InterPro" id="IPR020456">
    <property type="entry name" value="Acylphosphatase"/>
</dbReference>
<dbReference type="RefSeq" id="WP_021658172.1">
    <property type="nucleotide sequence ID" value="NZ_FQVY01000002.1"/>
</dbReference>
<evidence type="ECO:0000256" key="3">
    <source>
        <dbReference type="ARBA" id="ARBA00015991"/>
    </source>
</evidence>
<sequence length="89" mass="10219">MQKRVYARVSGWVQGVGFRYFVKYTASLHGLTGWVHNREDGDVELEVQGPPAELDAFLEAVREGNRWSQVEGVETRRLEPIRENGFEVL</sequence>
<dbReference type="SUPFAM" id="SSF54975">
    <property type="entry name" value="Acylphosphatase/BLUF domain-like"/>
    <property type="match status" value="1"/>
</dbReference>
<evidence type="ECO:0000313" key="11">
    <source>
        <dbReference type="Proteomes" id="UP000474718"/>
    </source>
</evidence>
<dbReference type="EMBL" id="WWVX01000008">
    <property type="protein sequence ID" value="MZL70337.1"/>
    <property type="molecule type" value="Genomic_DNA"/>
</dbReference>
<evidence type="ECO:0000313" key="9">
    <source>
        <dbReference type="EMBL" id="SHG19379.1"/>
    </source>
</evidence>
<evidence type="ECO:0000256" key="4">
    <source>
        <dbReference type="ARBA" id="ARBA00047645"/>
    </source>
</evidence>
<evidence type="ECO:0000259" key="7">
    <source>
        <dbReference type="PROSITE" id="PS51160"/>
    </source>
</evidence>
<dbReference type="Proteomes" id="UP000474718">
    <property type="component" value="Unassembled WGS sequence"/>
</dbReference>
<evidence type="ECO:0000313" key="10">
    <source>
        <dbReference type="Proteomes" id="UP000184089"/>
    </source>
</evidence>
<dbReference type="EC" id="3.6.1.7" evidence="2 5"/>
<dbReference type="PROSITE" id="PS00150">
    <property type="entry name" value="ACYLPHOSPHATASE_1"/>
    <property type="match status" value="1"/>
</dbReference>
<dbReference type="InterPro" id="IPR017968">
    <property type="entry name" value="Acylphosphatase_CS"/>
</dbReference>
<evidence type="ECO:0000313" key="8">
    <source>
        <dbReference type="EMBL" id="MZL70337.1"/>
    </source>
</evidence>
<evidence type="ECO:0000256" key="2">
    <source>
        <dbReference type="ARBA" id="ARBA00012150"/>
    </source>
</evidence>
<dbReference type="PANTHER" id="PTHR47268">
    <property type="entry name" value="ACYLPHOSPHATASE"/>
    <property type="match status" value="1"/>
</dbReference>
<dbReference type="InterPro" id="IPR001792">
    <property type="entry name" value="Acylphosphatase-like_dom"/>
</dbReference>
<keyword evidence="11" id="KW-1185">Reference proteome</keyword>
<dbReference type="EMBL" id="FQVY01000002">
    <property type="protein sequence ID" value="SHG19379.1"/>
    <property type="molecule type" value="Genomic_DNA"/>
</dbReference>
<name>A0AAQ1ME55_9FIRM</name>
<feature type="active site" evidence="5">
    <location>
        <position position="37"/>
    </location>
</feature>
<evidence type="ECO:0000256" key="1">
    <source>
        <dbReference type="ARBA" id="ARBA00005614"/>
    </source>
</evidence>
<feature type="active site" evidence="5">
    <location>
        <position position="19"/>
    </location>
</feature>
<dbReference type="InterPro" id="IPR036046">
    <property type="entry name" value="Acylphosphatase-like_dom_sf"/>
</dbReference>
<dbReference type="PRINTS" id="PR00112">
    <property type="entry name" value="ACYLPHPHTASE"/>
</dbReference>
<reference evidence="9" key="2">
    <citation type="submission" date="2016-11" db="EMBL/GenBank/DDBJ databases">
        <authorList>
            <person name="Varghese N."/>
            <person name="Submissions S."/>
        </authorList>
    </citation>
    <scope>NUCLEOTIDE SEQUENCE</scope>
    <source>
        <strain evidence="9">DSM 4029</strain>
    </source>
</reference>
<comment type="caution">
    <text evidence="9">The sequence shown here is derived from an EMBL/GenBank/DDBJ whole genome shotgun (WGS) entry which is preliminary data.</text>
</comment>
<comment type="catalytic activity">
    <reaction evidence="4 5">
        <text>an acyl phosphate + H2O = a carboxylate + phosphate + H(+)</text>
        <dbReference type="Rhea" id="RHEA:14965"/>
        <dbReference type="ChEBI" id="CHEBI:15377"/>
        <dbReference type="ChEBI" id="CHEBI:15378"/>
        <dbReference type="ChEBI" id="CHEBI:29067"/>
        <dbReference type="ChEBI" id="CHEBI:43474"/>
        <dbReference type="ChEBI" id="CHEBI:59918"/>
        <dbReference type="EC" id="3.6.1.7"/>
    </reaction>
</comment>
<reference evidence="8 11" key="3">
    <citation type="journal article" date="2019" name="Nat. Med.">
        <title>A library of human gut bacterial isolates paired with longitudinal multiomics data enables mechanistic microbiome research.</title>
        <authorList>
            <person name="Poyet M."/>
            <person name="Groussin M."/>
            <person name="Gibbons S.M."/>
            <person name="Avila-Pacheco J."/>
            <person name="Jiang X."/>
            <person name="Kearney S.M."/>
            <person name="Perrotta A.R."/>
            <person name="Berdy B."/>
            <person name="Zhao S."/>
            <person name="Lieberman T.D."/>
            <person name="Swanson P.K."/>
            <person name="Smith M."/>
            <person name="Roesemann S."/>
            <person name="Alexander J.E."/>
            <person name="Rich S.A."/>
            <person name="Livny J."/>
            <person name="Vlamakis H."/>
            <person name="Clish C."/>
            <person name="Bullock K."/>
            <person name="Deik A."/>
            <person name="Scott J."/>
            <person name="Pierce K.A."/>
            <person name="Xavier R.J."/>
            <person name="Alm E.J."/>
        </authorList>
    </citation>
    <scope>NUCLEOTIDE SEQUENCE [LARGE SCALE GENOMIC DNA]</scope>
    <source>
        <strain evidence="8 11">BIOML-A2</strain>
    </source>
</reference>
<dbReference type="AlphaFoldDB" id="A0AAQ1ME55"/>
<proteinExistence type="inferred from homology"/>
<dbReference type="Proteomes" id="UP000184089">
    <property type="component" value="Unassembled WGS sequence"/>
</dbReference>
<evidence type="ECO:0000256" key="5">
    <source>
        <dbReference type="PROSITE-ProRule" id="PRU00520"/>
    </source>
</evidence>
<evidence type="ECO:0000256" key="6">
    <source>
        <dbReference type="RuleBase" id="RU004168"/>
    </source>
</evidence>
<dbReference type="PROSITE" id="PS51160">
    <property type="entry name" value="ACYLPHOSPHATASE_3"/>
    <property type="match status" value="1"/>
</dbReference>
<protein>
    <recommendedName>
        <fullName evidence="3 5">acylphosphatase</fullName>
        <ecNumber evidence="2 5">3.6.1.7</ecNumber>
    </recommendedName>
</protein>
<comment type="similarity">
    <text evidence="1 6">Belongs to the acylphosphatase family.</text>
</comment>
<keyword evidence="5" id="KW-0378">Hydrolase</keyword>
<dbReference type="GO" id="GO:0003998">
    <property type="term" value="F:acylphosphatase activity"/>
    <property type="evidence" value="ECO:0007669"/>
    <property type="project" value="UniProtKB-EC"/>
</dbReference>